<evidence type="ECO:0000256" key="1">
    <source>
        <dbReference type="ARBA" id="ARBA00022603"/>
    </source>
</evidence>
<proteinExistence type="predicted"/>
<gene>
    <name evidence="5" type="ORF">EZV62_001618</name>
</gene>
<name>A0A5C7IVB2_9ROSI</name>
<dbReference type="PANTHER" id="PTHR31009">
    <property type="entry name" value="S-ADENOSYL-L-METHIONINE:CARBOXYL METHYLTRANSFERASE FAMILY PROTEIN"/>
    <property type="match status" value="1"/>
</dbReference>
<dbReference type="SUPFAM" id="SSF53335">
    <property type="entry name" value="S-adenosyl-L-methionine-dependent methyltransferases"/>
    <property type="match status" value="1"/>
</dbReference>
<accession>A0A5C7IVB2</accession>
<keyword evidence="3" id="KW-0479">Metal-binding</keyword>
<keyword evidence="2" id="KW-0808">Transferase</keyword>
<dbReference type="GO" id="GO:0008168">
    <property type="term" value="F:methyltransferase activity"/>
    <property type="evidence" value="ECO:0007669"/>
    <property type="project" value="UniProtKB-KW"/>
</dbReference>
<evidence type="ECO:0008006" key="7">
    <source>
        <dbReference type="Google" id="ProtNLM"/>
    </source>
</evidence>
<dbReference type="InterPro" id="IPR029063">
    <property type="entry name" value="SAM-dependent_MTases_sf"/>
</dbReference>
<sequence>MEWLRSIAASSRRSSDKIELDRWINGGLQRVLCMQGGDDDGSYANNSEATASAITLCKPLLSNAIQSMMLMECNICTSVRIADLGCATGYNTLATIDMVVETVRVRYLKERGLEPELEVFFSDLPSNDFNSLFRSLSKRASSREYYAAGVAGSFYHRLFPRGKLDIAVSLSALHWLSKVPDEVLDKRSAAWNKGRAWIEGANKQVVEAYAKQSEKDLEDFLSCRKEEIARGGLLFILMGGRPHMQSNQLADSDSRAKHPFTTSMDQAWQDLINEGLIDEDTRDMFNIPAYMRSIEEVERGIKRIGGFQIERIEYKRIVEHSEEKQKEWMRDPLSYGRAKANLVRATLRPIADAHLGPYLSHQLFNRFQTRVSSDLNLLHTTCFYGVIVLSAIRM</sequence>
<dbReference type="Proteomes" id="UP000323000">
    <property type="component" value="Chromosome 1"/>
</dbReference>
<evidence type="ECO:0000256" key="2">
    <source>
        <dbReference type="ARBA" id="ARBA00022679"/>
    </source>
</evidence>
<organism evidence="5 6">
    <name type="scientific">Acer yangbiense</name>
    <dbReference type="NCBI Taxonomy" id="1000413"/>
    <lineage>
        <taxon>Eukaryota</taxon>
        <taxon>Viridiplantae</taxon>
        <taxon>Streptophyta</taxon>
        <taxon>Embryophyta</taxon>
        <taxon>Tracheophyta</taxon>
        <taxon>Spermatophyta</taxon>
        <taxon>Magnoliopsida</taxon>
        <taxon>eudicotyledons</taxon>
        <taxon>Gunneridae</taxon>
        <taxon>Pentapetalae</taxon>
        <taxon>rosids</taxon>
        <taxon>malvids</taxon>
        <taxon>Sapindales</taxon>
        <taxon>Sapindaceae</taxon>
        <taxon>Hippocastanoideae</taxon>
        <taxon>Acereae</taxon>
        <taxon>Acer</taxon>
    </lineage>
</organism>
<dbReference type="OrthoDB" id="1523883at2759"/>
<keyword evidence="6" id="KW-1185">Reference proteome</keyword>
<reference evidence="6" key="1">
    <citation type="journal article" date="2019" name="Gigascience">
        <title>De novo genome assembly of the endangered Acer yangbiense, a plant species with extremely small populations endemic to Yunnan Province, China.</title>
        <authorList>
            <person name="Yang J."/>
            <person name="Wariss H.M."/>
            <person name="Tao L."/>
            <person name="Zhang R."/>
            <person name="Yun Q."/>
            <person name="Hollingsworth P."/>
            <person name="Dao Z."/>
            <person name="Luo G."/>
            <person name="Guo H."/>
            <person name="Ma Y."/>
            <person name="Sun W."/>
        </authorList>
    </citation>
    <scope>NUCLEOTIDE SEQUENCE [LARGE SCALE GENOMIC DNA]</scope>
    <source>
        <strain evidence="6">cv. Malutang</strain>
    </source>
</reference>
<dbReference type="Gene3D" id="3.40.50.150">
    <property type="entry name" value="Vaccinia Virus protein VP39"/>
    <property type="match status" value="1"/>
</dbReference>
<evidence type="ECO:0000313" key="6">
    <source>
        <dbReference type="Proteomes" id="UP000323000"/>
    </source>
</evidence>
<dbReference type="Pfam" id="PF03492">
    <property type="entry name" value="Methyltransf_7"/>
    <property type="match status" value="1"/>
</dbReference>
<keyword evidence="4" id="KW-0460">Magnesium</keyword>
<dbReference type="EMBL" id="VAHF01000001">
    <property type="protein sequence ID" value="TXG73039.1"/>
    <property type="molecule type" value="Genomic_DNA"/>
</dbReference>
<evidence type="ECO:0000256" key="4">
    <source>
        <dbReference type="ARBA" id="ARBA00022842"/>
    </source>
</evidence>
<dbReference type="InterPro" id="IPR042086">
    <property type="entry name" value="MeTrfase_capping"/>
</dbReference>
<protein>
    <recommendedName>
        <fullName evidence="7">Methyltransferase type 11 domain-containing protein</fullName>
    </recommendedName>
</protein>
<dbReference type="InterPro" id="IPR005299">
    <property type="entry name" value="MeTrfase_7"/>
</dbReference>
<dbReference type="Gene3D" id="1.10.1200.270">
    <property type="entry name" value="Methyltransferase, alpha-helical capping domain"/>
    <property type="match status" value="1"/>
</dbReference>
<dbReference type="GO" id="GO:0046872">
    <property type="term" value="F:metal ion binding"/>
    <property type="evidence" value="ECO:0007669"/>
    <property type="project" value="UniProtKB-KW"/>
</dbReference>
<dbReference type="AlphaFoldDB" id="A0A5C7IVB2"/>
<keyword evidence="1" id="KW-0489">Methyltransferase</keyword>
<dbReference type="GO" id="GO:0032259">
    <property type="term" value="P:methylation"/>
    <property type="evidence" value="ECO:0007669"/>
    <property type="project" value="UniProtKB-KW"/>
</dbReference>
<evidence type="ECO:0000256" key="3">
    <source>
        <dbReference type="ARBA" id="ARBA00022723"/>
    </source>
</evidence>
<comment type="caution">
    <text evidence="5">The sequence shown here is derived from an EMBL/GenBank/DDBJ whole genome shotgun (WGS) entry which is preliminary data.</text>
</comment>
<evidence type="ECO:0000313" key="5">
    <source>
        <dbReference type="EMBL" id="TXG73039.1"/>
    </source>
</evidence>